<evidence type="ECO:0000256" key="1">
    <source>
        <dbReference type="ARBA" id="ARBA00022741"/>
    </source>
</evidence>
<organism evidence="6">
    <name type="scientific">Hydrogenobacter sp</name>
    <dbReference type="NCBI Taxonomy" id="2152829"/>
    <lineage>
        <taxon>Bacteria</taxon>
        <taxon>Pseudomonadati</taxon>
        <taxon>Aquificota</taxon>
        <taxon>Aquificia</taxon>
        <taxon>Aquificales</taxon>
        <taxon>Aquificaceae</taxon>
        <taxon>Hydrogenobacter</taxon>
    </lineage>
</organism>
<dbReference type="InterPro" id="IPR011146">
    <property type="entry name" value="HIT-like"/>
</dbReference>
<proteinExistence type="predicted"/>
<feature type="active site" description="Tele-AMP-histidine intermediate" evidence="2">
    <location>
        <position position="122"/>
    </location>
</feature>
<dbReference type="AlphaFoldDB" id="A0A7C2V9N3"/>
<dbReference type="PANTHER" id="PTHR42997">
    <property type="entry name" value="HIT FAMILY HYDROLASE"/>
    <property type="match status" value="1"/>
</dbReference>
<feature type="binding site" evidence="3">
    <location>
        <position position="52"/>
    </location>
    <ligand>
        <name>substrate</name>
    </ligand>
</feature>
<evidence type="ECO:0000256" key="3">
    <source>
        <dbReference type="PIRSR" id="PIRSR639383-2"/>
    </source>
</evidence>
<dbReference type="InterPro" id="IPR052908">
    <property type="entry name" value="AP-4-A_phosphorylase"/>
</dbReference>
<feature type="short sequence motif" description="Histidine triad motif" evidence="4">
    <location>
        <begin position="120"/>
        <end position="124"/>
    </location>
</feature>
<protein>
    <submittedName>
        <fullName evidence="6">HIT domain-containing protein</fullName>
    </submittedName>
</protein>
<dbReference type="InterPro" id="IPR036265">
    <property type="entry name" value="HIT-like_sf"/>
</dbReference>
<reference evidence="6" key="1">
    <citation type="journal article" date="2020" name="mSystems">
        <title>Genome- and Community-Level Interaction Insights into Carbon Utilization and Element Cycling Functions of Hydrothermarchaeota in Hydrothermal Sediment.</title>
        <authorList>
            <person name="Zhou Z."/>
            <person name="Liu Y."/>
            <person name="Xu W."/>
            <person name="Pan J."/>
            <person name="Luo Z.H."/>
            <person name="Li M."/>
        </authorList>
    </citation>
    <scope>NUCLEOTIDE SEQUENCE [LARGE SCALE GENOMIC DNA]</scope>
    <source>
        <strain evidence="6">SpSt-132</strain>
    </source>
</reference>
<dbReference type="InterPro" id="IPR039383">
    <property type="entry name" value="FHIT"/>
</dbReference>
<dbReference type="EMBL" id="DSFP01000003">
    <property type="protein sequence ID" value="HEW45077.1"/>
    <property type="molecule type" value="Genomic_DNA"/>
</dbReference>
<feature type="domain" description="HIT" evidence="5">
    <location>
        <begin position="23"/>
        <end position="135"/>
    </location>
</feature>
<sequence length="167" mass="19353">MKLLWAPWRGKYVENVDQQSGCFLCEAISQPEEKLRDYLVLYRGRKAFVIFNKYPYNSGHLMVVPIDHIGDYTMLDKETAEEIHTLTKVCIYVIREVMKAHGINMGYNLGRAAGAGLEGHIHLHIVPRWFGDTNFMNTLADVKVISQNLYDLYDRMKPVFEKFLHAT</sequence>
<evidence type="ECO:0000313" key="6">
    <source>
        <dbReference type="EMBL" id="HEW45077.1"/>
    </source>
</evidence>
<accession>A0A7C2V9N3</accession>
<dbReference type="PANTHER" id="PTHR42997:SF1">
    <property type="entry name" value="AP-4-A PHOSPHORYLASE"/>
    <property type="match status" value="1"/>
</dbReference>
<evidence type="ECO:0000259" key="5">
    <source>
        <dbReference type="PROSITE" id="PS51084"/>
    </source>
</evidence>
<dbReference type="Pfam" id="PF01230">
    <property type="entry name" value="HIT"/>
    <property type="match status" value="1"/>
</dbReference>
<evidence type="ECO:0000256" key="4">
    <source>
        <dbReference type="PROSITE-ProRule" id="PRU00464"/>
    </source>
</evidence>
<name>A0A7C2V9N3_9AQUI</name>
<dbReference type="GO" id="GO:0003824">
    <property type="term" value="F:catalytic activity"/>
    <property type="evidence" value="ECO:0007669"/>
    <property type="project" value="InterPro"/>
</dbReference>
<dbReference type="Gene3D" id="3.30.428.10">
    <property type="entry name" value="HIT-like"/>
    <property type="match status" value="1"/>
</dbReference>
<comment type="caution">
    <text evidence="6">The sequence shown here is derived from an EMBL/GenBank/DDBJ whole genome shotgun (WGS) entry which is preliminary data.</text>
</comment>
<dbReference type="PROSITE" id="PS51084">
    <property type="entry name" value="HIT_2"/>
    <property type="match status" value="1"/>
</dbReference>
<dbReference type="GO" id="GO:0000166">
    <property type="term" value="F:nucleotide binding"/>
    <property type="evidence" value="ECO:0007669"/>
    <property type="project" value="UniProtKB-KW"/>
</dbReference>
<dbReference type="SUPFAM" id="SSF54197">
    <property type="entry name" value="HIT-like"/>
    <property type="match status" value="1"/>
</dbReference>
<gene>
    <name evidence="6" type="ORF">ENO47_00140</name>
</gene>
<dbReference type="CDD" id="cd01275">
    <property type="entry name" value="FHIT"/>
    <property type="match status" value="1"/>
</dbReference>
<feature type="binding site" evidence="3">
    <location>
        <position position="124"/>
    </location>
    <ligand>
        <name>substrate</name>
    </ligand>
</feature>
<evidence type="ECO:0000256" key="2">
    <source>
        <dbReference type="PIRSR" id="PIRSR639383-1"/>
    </source>
</evidence>
<keyword evidence="1" id="KW-0547">Nucleotide-binding</keyword>